<dbReference type="EMBL" id="JAGTJR010000012">
    <property type="protein sequence ID" value="KAH7051261.1"/>
    <property type="molecule type" value="Genomic_DNA"/>
</dbReference>
<proteinExistence type="predicted"/>
<feature type="region of interest" description="Disordered" evidence="1">
    <location>
        <begin position="134"/>
        <end position="225"/>
    </location>
</feature>
<organism evidence="2 3">
    <name type="scientific">Macrophomina phaseolina</name>
    <dbReference type="NCBI Taxonomy" id="35725"/>
    <lineage>
        <taxon>Eukaryota</taxon>
        <taxon>Fungi</taxon>
        <taxon>Dikarya</taxon>
        <taxon>Ascomycota</taxon>
        <taxon>Pezizomycotina</taxon>
        <taxon>Dothideomycetes</taxon>
        <taxon>Dothideomycetes incertae sedis</taxon>
        <taxon>Botryosphaeriales</taxon>
        <taxon>Botryosphaeriaceae</taxon>
        <taxon>Macrophomina</taxon>
    </lineage>
</organism>
<keyword evidence="3" id="KW-1185">Reference proteome</keyword>
<evidence type="ECO:0000313" key="3">
    <source>
        <dbReference type="Proteomes" id="UP000774617"/>
    </source>
</evidence>
<feature type="compositionally biased region" description="Low complexity" evidence="1">
    <location>
        <begin position="172"/>
        <end position="202"/>
    </location>
</feature>
<accession>A0ABQ8GEX7</accession>
<evidence type="ECO:0000256" key="1">
    <source>
        <dbReference type="SAM" id="MobiDB-lite"/>
    </source>
</evidence>
<sequence length="572" mass="63346">MPHRNPARYLPGEHGVAREVCRSCSPSWTCPNCGHDDPTPLSRGLRFSPSTCSLNSCLIYTLCTPKNPPFFLFFLLQSHPTPSELVACRLAGLRCNSFGREARQHKDKPPSENSNPTAAFPRMEFQKGLEVCGTEGQLRPKPGRSEVMVPPCTPRREPSSGQRHRSHESSDDCSSGSESNNTSAVSTSLSSAPSSPQTPSSTFKSDNHRLSHDEQSPTPEVGVKRVRFESIASKRPDARETPLVPFCESSILPNGLQPIHAHLHTPVTQDQPDTTDTSYLEPISLSSFVPKRLVRIFTGCSTQRISFFDPPPLDLNVPTTFGPYISPHTLGELHRTAWTSQNFPMEACLQCSLKKLECPFIARSSPTNAHLGPLVTTVNGKVIVNERISTAHPRFPACLRCIRNGEADCCIVQRRATVEEIWAFQRGLESFSKLSGAETATVIFPTDRDVTYPELFAAKLAMRDELLQAEAEREKRMSFAPSRQDRRWMESARMQGWDGERILRARDKDRALLSDSKGVLLPHEAWGSKWVGRREREEIAWISAAVELNDSDGLSLGPYGGSGSTLRVGLGC</sequence>
<name>A0ABQ8GEX7_9PEZI</name>
<dbReference type="Proteomes" id="UP000774617">
    <property type="component" value="Unassembled WGS sequence"/>
</dbReference>
<reference evidence="2 3" key="1">
    <citation type="journal article" date="2021" name="Nat. Commun.">
        <title>Genetic determinants of endophytism in the Arabidopsis root mycobiome.</title>
        <authorList>
            <person name="Mesny F."/>
            <person name="Miyauchi S."/>
            <person name="Thiergart T."/>
            <person name="Pickel B."/>
            <person name="Atanasova L."/>
            <person name="Karlsson M."/>
            <person name="Huettel B."/>
            <person name="Barry K.W."/>
            <person name="Haridas S."/>
            <person name="Chen C."/>
            <person name="Bauer D."/>
            <person name="Andreopoulos W."/>
            <person name="Pangilinan J."/>
            <person name="LaButti K."/>
            <person name="Riley R."/>
            <person name="Lipzen A."/>
            <person name="Clum A."/>
            <person name="Drula E."/>
            <person name="Henrissat B."/>
            <person name="Kohler A."/>
            <person name="Grigoriev I.V."/>
            <person name="Martin F.M."/>
            <person name="Hacquard S."/>
        </authorList>
    </citation>
    <scope>NUCLEOTIDE SEQUENCE [LARGE SCALE GENOMIC DNA]</scope>
    <source>
        <strain evidence="2 3">MPI-SDFR-AT-0080</strain>
    </source>
</reference>
<feature type="compositionally biased region" description="Basic and acidic residues" evidence="1">
    <location>
        <begin position="205"/>
        <end position="215"/>
    </location>
</feature>
<comment type="caution">
    <text evidence="2">The sequence shown here is derived from an EMBL/GenBank/DDBJ whole genome shotgun (WGS) entry which is preliminary data.</text>
</comment>
<protein>
    <submittedName>
        <fullName evidence="2">Uncharacterized protein</fullName>
    </submittedName>
</protein>
<gene>
    <name evidence="2" type="ORF">B0J12DRAFT_662570</name>
</gene>
<evidence type="ECO:0000313" key="2">
    <source>
        <dbReference type="EMBL" id="KAH7051261.1"/>
    </source>
</evidence>